<protein>
    <recommendedName>
        <fullName evidence="6">Mid2 domain-containing protein</fullName>
    </recommendedName>
</protein>
<keyword evidence="2" id="KW-0472">Membrane</keyword>
<dbReference type="AlphaFoldDB" id="A0A371CUH7"/>
<dbReference type="Proteomes" id="UP000256964">
    <property type="component" value="Unassembled WGS sequence"/>
</dbReference>
<organism evidence="4 5">
    <name type="scientific">Lentinus brumalis</name>
    <dbReference type="NCBI Taxonomy" id="2498619"/>
    <lineage>
        <taxon>Eukaryota</taxon>
        <taxon>Fungi</taxon>
        <taxon>Dikarya</taxon>
        <taxon>Basidiomycota</taxon>
        <taxon>Agaricomycotina</taxon>
        <taxon>Agaricomycetes</taxon>
        <taxon>Polyporales</taxon>
        <taxon>Polyporaceae</taxon>
        <taxon>Lentinus</taxon>
    </lineage>
</organism>
<reference evidence="4 5" key="1">
    <citation type="journal article" date="2018" name="Biotechnol. Biofuels">
        <title>Integrative visual omics of the white-rot fungus Polyporus brumalis exposes the biotechnological potential of its oxidative enzymes for delignifying raw plant biomass.</title>
        <authorList>
            <person name="Miyauchi S."/>
            <person name="Rancon A."/>
            <person name="Drula E."/>
            <person name="Hage H."/>
            <person name="Chaduli D."/>
            <person name="Favel A."/>
            <person name="Grisel S."/>
            <person name="Henrissat B."/>
            <person name="Herpoel-Gimbert I."/>
            <person name="Ruiz-Duenas F.J."/>
            <person name="Chevret D."/>
            <person name="Hainaut M."/>
            <person name="Lin J."/>
            <person name="Wang M."/>
            <person name="Pangilinan J."/>
            <person name="Lipzen A."/>
            <person name="Lesage-Meessen L."/>
            <person name="Navarro D."/>
            <person name="Riley R."/>
            <person name="Grigoriev I.V."/>
            <person name="Zhou S."/>
            <person name="Raouche S."/>
            <person name="Rosso M.N."/>
        </authorList>
    </citation>
    <scope>NUCLEOTIDE SEQUENCE [LARGE SCALE GENOMIC DNA]</scope>
    <source>
        <strain evidence="4 5">BRFM 1820</strain>
    </source>
</reference>
<dbReference type="EMBL" id="KZ857458">
    <property type="protein sequence ID" value="RDX43910.1"/>
    <property type="molecule type" value="Genomic_DNA"/>
</dbReference>
<keyword evidence="5" id="KW-1185">Reference proteome</keyword>
<evidence type="ECO:0000313" key="4">
    <source>
        <dbReference type="EMBL" id="RDX43910.1"/>
    </source>
</evidence>
<proteinExistence type="predicted"/>
<evidence type="ECO:0000313" key="5">
    <source>
        <dbReference type="Proteomes" id="UP000256964"/>
    </source>
</evidence>
<evidence type="ECO:0000256" key="1">
    <source>
        <dbReference type="SAM" id="MobiDB-lite"/>
    </source>
</evidence>
<evidence type="ECO:0008006" key="6">
    <source>
        <dbReference type="Google" id="ProtNLM"/>
    </source>
</evidence>
<feature type="chain" id="PRO_5016720304" description="Mid2 domain-containing protein" evidence="3">
    <location>
        <begin position="25"/>
        <end position="288"/>
    </location>
</feature>
<evidence type="ECO:0000256" key="3">
    <source>
        <dbReference type="SAM" id="SignalP"/>
    </source>
</evidence>
<gene>
    <name evidence="4" type="ORF">OH76DRAFT_1409721</name>
</gene>
<keyword evidence="2" id="KW-0812">Transmembrane</keyword>
<feature type="transmembrane region" description="Helical" evidence="2">
    <location>
        <begin position="218"/>
        <end position="239"/>
    </location>
</feature>
<keyword evidence="3" id="KW-0732">Signal</keyword>
<name>A0A371CUH7_9APHY</name>
<feature type="region of interest" description="Disordered" evidence="1">
    <location>
        <begin position="256"/>
        <end position="288"/>
    </location>
</feature>
<feature type="signal peptide" evidence="3">
    <location>
        <begin position="1"/>
        <end position="24"/>
    </location>
</feature>
<evidence type="ECO:0000256" key="2">
    <source>
        <dbReference type="SAM" id="Phobius"/>
    </source>
</evidence>
<accession>A0A371CUH7</accession>
<sequence length="288" mass="29968">MRSLPVVVLELLCLLALLPGVAHAVVNITLQDTASQIIYSPPACGLTLSSAGTESCNSSWRIVTSANASDGTLTTTSGPNNSSGGFIPQLFLSVRALALNIKTSPRSTAVVNISVSTSNPVVSVSAQVNTSIQPILIIGLAEDRLTTLALTFDQSNVSTVLDIDSITLTVSDNNTTPFVSPSVPASTALPSITPSVVVPLPTSSPSRGQSSGDIAAEVLGAILGAILLTAGATFAILFLRKRRRKAQGVQWQSELPAPAVAMTPQPARPRRTRRARERTPAEEVGIAR</sequence>
<keyword evidence="2" id="KW-1133">Transmembrane helix</keyword>
<dbReference type="OrthoDB" id="3267422at2759"/>
<dbReference type="STRING" id="139420.A0A371CUH7"/>